<reference evidence="1 2" key="1">
    <citation type="submission" date="2019-07" db="EMBL/GenBank/DDBJ databases">
        <title>Whole genome shotgun sequence of Vibrio superstes NBRC 103154.</title>
        <authorList>
            <person name="Hosoyama A."/>
            <person name="Uohara A."/>
            <person name="Ohji S."/>
            <person name="Ichikawa N."/>
        </authorList>
    </citation>
    <scope>NUCLEOTIDE SEQUENCE [LARGE SCALE GENOMIC DNA]</scope>
    <source>
        <strain evidence="1 2">NBRC 103154</strain>
    </source>
</reference>
<dbReference type="InterPro" id="IPR004375">
    <property type="entry name" value="NanQ/TabA/YiaL"/>
</dbReference>
<dbReference type="Gene3D" id="2.60.120.370">
    <property type="entry name" value="YhcH/YjgK/YiaL"/>
    <property type="match status" value="1"/>
</dbReference>
<evidence type="ECO:0000313" key="1">
    <source>
        <dbReference type="EMBL" id="GEM79825.1"/>
    </source>
</evidence>
<name>A0A511QR49_9VIBR</name>
<comment type="caution">
    <text evidence="1">The sequence shown here is derived from an EMBL/GenBank/DDBJ whole genome shotgun (WGS) entry which is preliminary data.</text>
</comment>
<dbReference type="GO" id="GO:0044010">
    <property type="term" value="P:single-species biofilm formation"/>
    <property type="evidence" value="ECO:0007669"/>
    <property type="project" value="TreeGrafter"/>
</dbReference>
<dbReference type="OrthoDB" id="6196468at2"/>
<dbReference type="PANTHER" id="PTHR34986:SF4">
    <property type="entry name" value="EVOLVED BETA-GALACTOSIDASE SUBUNIT BETA-RELATED"/>
    <property type="match status" value="1"/>
</dbReference>
<dbReference type="PANTHER" id="PTHR34986">
    <property type="entry name" value="EVOLVED BETA-GALACTOSIDASE SUBUNIT BETA"/>
    <property type="match status" value="1"/>
</dbReference>
<dbReference type="EMBL" id="BJXK01000007">
    <property type="protein sequence ID" value="GEM79825.1"/>
    <property type="molecule type" value="Genomic_DNA"/>
</dbReference>
<gene>
    <name evidence="1" type="ORF">VSU01S_20700</name>
</gene>
<dbReference type="Pfam" id="PF04074">
    <property type="entry name" value="DUF386"/>
    <property type="match status" value="1"/>
</dbReference>
<accession>A0A511QR49</accession>
<dbReference type="AlphaFoldDB" id="A0A511QR49"/>
<evidence type="ECO:0008006" key="3">
    <source>
        <dbReference type="Google" id="ProtNLM"/>
    </source>
</evidence>
<proteinExistence type="predicted"/>
<dbReference type="SUPFAM" id="SSF51197">
    <property type="entry name" value="Clavaminate synthase-like"/>
    <property type="match status" value="1"/>
</dbReference>
<evidence type="ECO:0000313" key="2">
    <source>
        <dbReference type="Proteomes" id="UP000321113"/>
    </source>
</evidence>
<sequence>MVFGNVNKLNLLPYIFTNFSNWIMQARVVAEQYPTELGRHEINDQGVFVMLAEAMTEPRENRQSEIHKEYIDIQIILEGEETIGYSNNITDEALALTVLENDVMFFEQVEHEQFVHLKAGDFAVFYPNQAHRPLCATNQPQQVRKAIVKIPVSALD</sequence>
<organism evidence="1 2">
    <name type="scientific">Vibrio superstes NBRC 103154</name>
    <dbReference type="NCBI Taxonomy" id="1219062"/>
    <lineage>
        <taxon>Bacteria</taxon>
        <taxon>Pseudomonadati</taxon>
        <taxon>Pseudomonadota</taxon>
        <taxon>Gammaproteobacteria</taxon>
        <taxon>Vibrionales</taxon>
        <taxon>Vibrionaceae</taxon>
        <taxon>Vibrio</taxon>
    </lineage>
</organism>
<dbReference type="Proteomes" id="UP000321113">
    <property type="component" value="Unassembled WGS sequence"/>
</dbReference>
<keyword evidence="2" id="KW-1185">Reference proteome</keyword>
<protein>
    <recommendedName>
        <fullName evidence="3">YhcH/YjgK/YiaL family protein</fullName>
    </recommendedName>
</protein>
<dbReference type="GO" id="GO:0005829">
    <property type="term" value="C:cytosol"/>
    <property type="evidence" value="ECO:0007669"/>
    <property type="project" value="TreeGrafter"/>
</dbReference>
<dbReference type="NCBIfam" id="TIGR00022">
    <property type="entry name" value="YhcH/YjgK/YiaL family protein"/>
    <property type="match status" value="1"/>
</dbReference>
<dbReference type="InterPro" id="IPR037012">
    <property type="entry name" value="NanQ/TabA/YiaL_sf"/>
</dbReference>